<keyword evidence="7" id="KW-0325">Glycoprotein</keyword>
<dbReference type="GO" id="GO:0042744">
    <property type="term" value="P:hydrogen peroxide catabolic process"/>
    <property type="evidence" value="ECO:0007669"/>
    <property type="project" value="TreeGrafter"/>
</dbReference>
<dbReference type="Gene3D" id="1.10.420.10">
    <property type="entry name" value="Peroxidase, domain 2"/>
    <property type="match status" value="1"/>
</dbReference>
<dbReference type="GO" id="GO:0004601">
    <property type="term" value="F:peroxidase activity"/>
    <property type="evidence" value="ECO:0007669"/>
    <property type="project" value="UniProtKB-KW"/>
</dbReference>
<dbReference type="PANTHER" id="PTHR31356">
    <property type="entry name" value="THYLAKOID LUMENAL 29 KDA PROTEIN, CHLOROPLASTIC-RELATED"/>
    <property type="match status" value="1"/>
</dbReference>
<dbReference type="PROSITE" id="PS00436">
    <property type="entry name" value="PEROXIDASE_2"/>
    <property type="match status" value="1"/>
</dbReference>
<feature type="binding site" evidence="9">
    <location>
        <position position="360"/>
    </location>
    <ligand>
        <name>Ca(2+)</name>
        <dbReference type="ChEBI" id="CHEBI:29108"/>
        <label>2</label>
    </ligand>
</feature>
<dbReference type="InterPro" id="IPR019794">
    <property type="entry name" value="Peroxidases_AS"/>
</dbReference>
<reference evidence="15" key="1">
    <citation type="journal article" date="2020" name="Stud. Mycol.">
        <title>101 Dothideomycetes genomes: a test case for predicting lifestyles and emergence of pathogens.</title>
        <authorList>
            <person name="Haridas S."/>
            <person name="Albert R."/>
            <person name="Binder M."/>
            <person name="Bloem J."/>
            <person name="Labutti K."/>
            <person name="Salamov A."/>
            <person name="Andreopoulos B."/>
            <person name="Baker S."/>
            <person name="Barry K."/>
            <person name="Bills G."/>
            <person name="Bluhm B."/>
            <person name="Cannon C."/>
            <person name="Castanera R."/>
            <person name="Culley D."/>
            <person name="Daum C."/>
            <person name="Ezra D."/>
            <person name="Gonzalez J."/>
            <person name="Henrissat B."/>
            <person name="Kuo A."/>
            <person name="Liang C."/>
            <person name="Lipzen A."/>
            <person name="Lutzoni F."/>
            <person name="Magnuson J."/>
            <person name="Mondo S."/>
            <person name="Nolan M."/>
            <person name="Ohm R."/>
            <person name="Pangilinan J."/>
            <person name="Park H.-J."/>
            <person name="Ramirez L."/>
            <person name="Alfaro M."/>
            <person name="Sun H."/>
            <person name="Tritt A."/>
            <person name="Yoshinaga Y."/>
            <person name="Zwiers L.-H."/>
            <person name="Turgeon B."/>
            <person name="Goodwin S."/>
            <person name="Spatafora J."/>
            <person name="Crous P."/>
            <person name="Grigoriev I."/>
        </authorList>
    </citation>
    <scope>NUCLEOTIDE SEQUENCE</scope>
    <source>
        <strain evidence="15">CBS 115976</strain>
    </source>
</reference>
<dbReference type="SUPFAM" id="SSF48113">
    <property type="entry name" value="Heme-dependent peroxidases"/>
    <property type="match status" value="1"/>
</dbReference>
<feature type="binding site" evidence="9">
    <location>
        <position position="336"/>
    </location>
    <ligand>
        <name>Ca(2+)</name>
        <dbReference type="ChEBI" id="CHEBI:29108"/>
        <label>2</label>
    </ligand>
</feature>
<evidence type="ECO:0000256" key="3">
    <source>
        <dbReference type="ARBA" id="ARBA00022617"/>
    </source>
</evidence>
<evidence type="ECO:0000256" key="5">
    <source>
        <dbReference type="ARBA" id="ARBA00023002"/>
    </source>
</evidence>
<feature type="binding site" evidence="9">
    <location>
        <position position="232"/>
    </location>
    <ligand>
        <name>Ca(2+)</name>
        <dbReference type="ChEBI" id="CHEBI:29108"/>
        <label>1</label>
    </ligand>
</feature>
<feature type="binding site" evidence="9">
    <location>
        <position position="355"/>
    </location>
    <ligand>
        <name>Ca(2+)</name>
        <dbReference type="ChEBI" id="CHEBI:29108"/>
        <label>2</label>
    </ligand>
</feature>
<sequence length="454" mass="46450">MRTSSLLVALATSTTTSALSFPFSSKLSARQAPALSPASAAPGPAVPIPAAAPSASVAAAHAPGIAPLGDPFPASPAGIIGKGAGGGKGGGLPDIPGMLTSLIGGMATGLPVPKPSIPSSGPSSDPDDDPDDDPSDDPSDDPPNGHPGLPNPLGGFPGGNPLSPSPKPSTPAMGGSCPAIWHKISADLVEKFTDGAPMGQCNDQARVVIRIAFHDCAAWQTSLGTSAGCDGSLYLAKEYTRSENAGIETAVPQFGALAQSYNVSVADFFQFAAAHAIVTCPLGPTVQTFVGRQDRTTANPEGLIPNPRASGSDIVQNMQDKGISPAELAALLGAHSCSKQFEFDPSKAGAALDTTPGIWDVDFYGQVLTKKAPFILPSDLVLSKQKGVSGPWKDFVSDQTGWDKAFAPAMTKMSLMGVTQEGLIDCTSALPPPKDSSMFRVKPRFARRSSFHLS</sequence>
<dbReference type="PRINTS" id="PR00458">
    <property type="entry name" value="PEROXIDASE"/>
</dbReference>
<keyword evidence="16" id="KW-1185">Reference proteome</keyword>
<dbReference type="GO" id="GO:0020037">
    <property type="term" value="F:heme binding"/>
    <property type="evidence" value="ECO:0007669"/>
    <property type="project" value="UniProtKB-UniRule"/>
</dbReference>
<dbReference type="PROSITE" id="PS50873">
    <property type="entry name" value="PEROXIDASE_4"/>
    <property type="match status" value="1"/>
</dbReference>
<feature type="domain" description="Plant heme peroxidase family profile" evidence="14">
    <location>
        <begin position="205"/>
        <end position="424"/>
    </location>
</feature>
<evidence type="ECO:0000256" key="1">
    <source>
        <dbReference type="ARBA" id="ARBA00006089"/>
    </source>
</evidence>
<dbReference type="InterPro" id="IPR010255">
    <property type="entry name" value="Haem_peroxidase_sf"/>
</dbReference>
<dbReference type="AlphaFoldDB" id="A0A6A6URX5"/>
<comment type="cofactor">
    <cofactor evidence="9 12">
        <name>Ca(2+)</name>
        <dbReference type="ChEBI" id="CHEBI:29108"/>
    </cofactor>
    <text evidence="9 12">Binds 2 calcium ions per subunit.</text>
</comment>
<evidence type="ECO:0000256" key="8">
    <source>
        <dbReference type="PIRSR" id="PIRSR601621-1"/>
    </source>
</evidence>
<keyword evidence="11" id="KW-1015">Disulfide bond</keyword>
<evidence type="ECO:0000256" key="4">
    <source>
        <dbReference type="ARBA" id="ARBA00022723"/>
    </source>
</evidence>
<feature type="binding site" evidence="9">
    <location>
        <position position="353"/>
    </location>
    <ligand>
        <name>Ca(2+)</name>
        <dbReference type="ChEBI" id="CHEBI:29108"/>
        <label>2</label>
    </ligand>
</feature>
<feature type="binding site" description="axial binding residue" evidence="9">
    <location>
        <position position="335"/>
    </location>
    <ligand>
        <name>heme b</name>
        <dbReference type="ChEBI" id="CHEBI:60344"/>
    </ligand>
    <ligandPart>
        <name>Fe</name>
        <dbReference type="ChEBI" id="CHEBI:18248"/>
    </ligandPart>
</feature>
<gene>
    <name evidence="15" type="ORF">BT63DRAFT_419452</name>
</gene>
<feature type="region of interest" description="Disordered" evidence="13">
    <location>
        <begin position="106"/>
        <end position="174"/>
    </location>
</feature>
<dbReference type="Pfam" id="PF00141">
    <property type="entry name" value="peroxidase"/>
    <property type="match status" value="1"/>
</dbReference>
<feature type="disulfide bond" evidence="11">
    <location>
        <begin position="201"/>
        <end position="280"/>
    </location>
</feature>
<keyword evidence="2 12" id="KW-0575">Peroxidase</keyword>
<organism evidence="15 16">
    <name type="scientific">Microthyrium microscopicum</name>
    <dbReference type="NCBI Taxonomy" id="703497"/>
    <lineage>
        <taxon>Eukaryota</taxon>
        <taxon>Fungi</taxon>
        <taxon>Dikarya</taxon>
        <taxon>Ascomycota</taxon>
        <taxon>Pezizomycotina</taxon>
        <taxon>Dothideomycetes</taxon>
        <taxon>Dothideomycetes incertae sedis</taxon>
        <taxon>Microthyriales</taxon>
        <taxon>Microthyriaceae</taxon>
        <taxon>Microthyrium</taxon>
    </lineage>
</organism>
<keyword evidence="4 9" id="KW-0479">Metal-binding</keyword>
<feature type="signal peptide" evidence="12">
    <location>
        <begin position="1"/>
        <end position="18"/>
    </location>
</feature>
<dbReference type="PANTHER" id="PTHR31356:SF66">
    <property type="entry name" value="CATALASE-PEROXIDASE"/>
    <property type="match status" value="1"/>
</dbReference>
<dbReference type="PRINTS" id="PR00462">
    <property type="entry name" value="LIGNINASE"/>
</dbReference>
<comment type="similarity">
    <text evidence="1 12">Belongs to the peroxidase family. Ligninase subfamily.</text>
</comment>
<dbReference type="EC" id="1.11.1.-" evidence="12"/>
<feature type="site" description="Transition state stabilizer" evidence="10">
    <location>
        <position position="210"/>
    </location>
</feature>
<dbReference type="GO" id="GO:0046872">
    <property type="term" value="F:metal ion binding"/>
    <property type="evidence" value="ECO:0007669"/>
    <property type="project" value="UniProtKB-UniRule"/>
</dbReference>
<evidence type="ECO:0000256" key="10">
    <source>
        <dbReference type="PIRSR" id="PIRSR601621-3"/>
    </source>
</evidence>
<feature type="chain" id="PRO_5025713386" description="Peroxidase" evidence="12">
    <location>
        <begin position="19"/>
        <end position="454"/>
    </location>
</feature>
<name>A0A6A6URX5_9PEZI</name>
<proteinExistence type="inferred from homology"/>
<evidence type="ECO:0000313" key="15">
    <source>
        <dbReference type="EMBL" id="KAF2674141.1"/>
    </source>
</evidence>
<evidence type="ECO:0000256" key="7">
    <source>
        <dbReference type="ARBA" id="ARBA00023180"/>
    </source>
</evidence>
<dbReference type="InterPro" id="IPR044831">
    <property type="entry name" value="Ccp1-like"/>
</dbReference>
<keyword evidence="9 12" id="KW-0106">Calcium</keyword>
<dbReference type="InterPro" id="IPR002016">
    <property type="entry name" value="Haem_peroxidase"/>
</dbReference>
<evidence type="ECO:0000256" key="2">
    <source>
        <dbReference type="ARBA" id="ARBA00022559"/>
    </source>
</evidence>
<evidence type="ECO:0000313" key="16">
    <source>
        <dbReference type="Proteomes" id="UP000799302"/>
    </source>
</evidence>
<feature type="compositionally biased region" description="Low complexity" evidence="13">
    <location>
        <begin position="146"/>
        <end position="162"/>
    </location>
</feature>
<evidence type="ECO:0000256" key="6">
    <source>
        <dbReference type="ARBA" id="ARBA00023004"/>
    </source>
</evidence>
<dbReference type="Proteomes" id="UP000799302">
    <property type="component" value="Unassembled WGS sequence"/>
</dbReference>
<feature type="compositionally biased region" description="Acidic residues" evidence="13">
    <location>
        <begin position="125"/>
        <end position="140"/>
    </location>
</feature>
<dbReference type="EMBL" id="MU004230">
    <property type="protein sequence ID" value="KAF2674141.1"/>
    <property type="molecule type" value="Genomic_DNA"/>
</dbReference>
<comment type="cofactor">
    <cofactor evidence="9">
        <name>heme b</name>
        <dbReference type="ChEBI" id="CHEBI:60344"/>
    </cofactor>
    <text evidence="9">Binds 1 heme b (iron(II)-protoporphyrin IX) group per subunit.</text>
</comment>
<protein>
    <recommendedName>
        <fullName evidence="12">Peroxidase</fullName>
        <ecNumber evidence="12">1.11.1.-</ecNumber>
    </recommendedName>
</protein>
<evidence type="ECO:0000256" key="11">
    <source>
        <dbReference type="PIRSR" id="PIRSR601621-4"/>
    </source>
</evidence>
<evidence type="ECO:0000256" key="9">
    <source>
        <dbReference type="PIRSR" id="PIRSR601621-2"/>
    </source>
</evidence>
<dbReference type="InterPro" id="IPR001621">
    <property type="entry name" value="Ligninase"/>
</dbReference>
<dbReference type="OrthoDB" id="2113341at2759"/>
<dbReference type="GO" id="GO:0034599">
    <property type="term" value="P:cellular response to oxidative stress"/>
    <property type="evidence" value="ECO:0007669"/>
    <property type="project" value="InterPro"/>
</dbReference>
<feature type="active site" description="Proton acceptor" evidence="8">
    <location>
        <position position="214"/>
    </location>
</feature>
<dbReference type="Gene3D" id="1.10.520.10">
    <property type="match status" value="1"/>
</dbReference>
<evidence type="ECO:0000256" key="13">
    <source>
        <dbReference type="SAM" id="MobiDB-lite"/>
    </source>
</evidence>
<evidence type="ECO:0000256" key="12">
    <source>
        <dbReference type="RuleBase" id="RU363051"/>
    </source>
</evidence>
<keyword evidence="6 9" id="KW-0408">Iron</keyword>
<dbReference type="GO" id="GO:0000302">
    <property type="term" value="P:response to reactive oxygen species"/>
    <property type="evidence" value="ECO:0007669"/>
    <property type="project" value="TreeGrafter"/>
</dbReference>
<feature type="binding site" evidence="9">
    <location>
        <position position="230"/>
    </location>
    <ligand>
        <name>Ca(2+)</name>
        <dbReference type="ChEBI" id="CHEBI:29108"/>
        <label>1</label>
    </ligand>
</feature>
<keyword evidence="12" id="KW-0732">Signal</keyword>
<accession>A0A6A6URX5</accession>
<keyword evidence="5 12" id="KW-0560">Oxidoreductase</keyword>
<keyword evidence="3 9" id="KW-0349">Heme</keyword>
<feature type="binding site" evidence="9">
    <location>
        <position position="215"/>
    </location>
    <ligand>
        <name>Ca(2+)</name>
        <dbReference type="ChEBI" id="CHEBI:29108"/>
        <label>1</label>
    </ligand>
</feature>
<evidence type="ECO:0000259" key="14">
    <source>
        <dbReference type="PROSITE" id="PS50873"/>
    </source>
</evidence>